<dbReference type="AlphaFoldDB" id="A0A6N9YHK4"/>
<keyword evidence="2" id="KW-1003">Cell membrane</keyword>
<evidence type="ECO:0000313" key="10">
    <source>
        <dbReference type="Proteomes" id="UP000469185"/>
    </source>
</evidence>
<protein>
    <submittedName>
        <fullName evidence="9">FtsX-like permease family protein</fullName>
    </submittedName>
</protein>
<reference evidence="9 10" key="1">
    <citation type="submission" date="2020-02" db="EMBL/GenBank/DDBJ databases">
        <authorList>
            <person name="Li X.-J."/>
            <person name="Feng X.-M."/>
        </authorList>
    </citation>
    <scope>NUCLEOTIDE SEQUENCE [LARGE SCALE GENOMIC DNA]</scope>
    <source>
        <strain evidence="9 10">CGMCC 4.7225</strain>
    </source>
</reference>
<comment type="similarity">
    <text evidence="6">Belongs to the ABC-4 integral membrane protein family.</text>
</comment>
<evidence type="ECO:0000256" key="3">
    <source>
        <dbReference type="ARBA" id="ARBA00022692"/>
    </source>
</evidence>
<accession>A0A6N9YHK4</accession>
<keyword evidence="10" id="KW-1185">Reference proteome</keyword>
<feature type="transmembrane region" description="Helical" evidence="7">
    <location>
        <begin position="327"/>
        <end position="355"/>
    </location>
</feature>
<evidence type="ECO:0000256" key="4">
    <source>
        <dbReference type="ARBA" id="ARBA00022989"/>
    </source>
</evidence>
<keyword evidence="4 7" id="KW-1133">Transmembrane helix</keyword>
<evidence type="ECO:0000256" key="2">
    <source>
        <dbReference type="ARBA" id="ARBA00022475"/>
    </source>
</evidence>
<dbReference type="Proteomes" id="UP000469185">
    <property type="component" value="Unassembled WGS sequence"/>
</dbReference>
<evidence type="ECO:0000256" key="6">
    <source>
        <dbReference type="ARBA" id="ARBA00038076"/>
    </source>
</evidence>
<dbReference type="GO" id="GO:0022857">
    <property type="term" value="F:transmembrane transporter activity"/>
    <property type="evidence" value="ECO:0007669"/>
    <property type="project" value="TreeGrafter"/>
</dbReference>
<comment type="subcellular location">
    <subcellularLocation>
        <location evidence="1">Cell membrane</location>
        <topology evidence="1">Multi-pass membrane protein</topology>
    </subcellularLocation>
</comment>
<dbReference type="InterPro" id="IPR003838">
    <property type="entry name" value="ABC3_permease_C"/>
</dbReference>
<evidence type="ECO:0000256" key="5">
    <source>
        <dbReference type="ARBA" id="ARBA00023136"/>
    </source>
</evidence>
<feature type="domain" description="ABC3 transporter permease C-terminal" evidence="8">
    <location>
        <begin position="674"/>
        <end position="781"/>
    </location>
</feature>
<feature type="transmembrane region" description="Helical" evidence="7">
    <location>
        <begin position="282"/>
        <end position="306"/>
    </location>
</feature>
<feature type="transmembrane region" description="Helical" evidence="7">
    <location>
        <begin position="671"/>
        <end position="693"/>
    </location>
</feature>
<dbReference type="RefSeq" id="WP_163816209.1">
    <property type="nucleotide sequence ID" value="NZ_JAAGOB010000002.1"/>
</dbReference>
<dbReference type="InterPro" id="IPR050250">
    <property type="entry name" value="Macrolide_Exporter_MacB"/>
</dbReference>
<keyword evidence="5 7" id="KW-0472">Membrane</keyword>
<dbReference type="EMBL" id="JAAGOB010000002">
    <property type="protein sequence ID" value="NED94415.1"/>
    <property type="molecule type" value="Genomic_DNA"/>
</dbReference>
<sequence>MSAVASWVRIDIRRRWRSLLVLVLLIAVAAGTVMTAVAGARRGASAIDRLVEQTLPATAVVLPNQPGFDWDAVRALPQVEALTTFVVTGYVVDGVPPEHQAFVGHFPPADDEIMRTIERPVVLEGRLADPTRPDEVVVSAKFEDSFGLGVGDTVTIELAAPEQVDQYFEDDIEPTWGEGPAIEATIVGVIRSGWFSEETVNDLGFIVPSPGLHAEYAPNLLGSELSSASINALVRLNGGESALPEFKAALAGVTGNSGIDVWNWFDKARHVENVTRFEANSLLAFAAAAGIAAVFLLGQSIARYAASTVADLQVMRAVGMTPDQSRLVAVIGPTLAAGAGAVVGTAGAVVASQWFPIGTAALAEPSPGMDVDPAVLVTGVVATPLLVALAAVGAAWFAVRSTLRTAPSHRSAVAAAAARVGAPVPAIVGARFALEAGQGRSAVPVRPAILGAVAGVLGVLAAMTFSSGINDAATNLERFGQTYQLQGFLGYNSRDFAAVDTLLPALADDPDVVAVNDTRQDIAQAGDVAVAVATFRPVGNPLDVVLTGGRMPERAGEIVLAPRTADSIGAAVGDTIRLTGTRGDSEATVAGTGFVPAAPHNDYATGAWVTPETYDALFDGFKFHLGLVALRSGADPAAVIARAAESAGLTLEPVAPPVELAELQQVRELPVYLAGFLALLALGAVGHALATAVRRRRHDLAVLRALGMTRWQSRGVVVTQASVLALVGLAAGVPLGVALGRTVWRYVANTTPVFYVPPVAWLALVLVVPVALVAANLLAAWPGHRAASMRVGHVLRAE</sequence>
<feature type="transmembrane region" description="Helical" evidence="7">
    <location>
        <begin position="759"/>
        <end position="781"/>
    </location>
</feature>
<feature type="transmembrane region" description="Helical" evidence="7">
    <location>
        <begin position="714"/>
        <end position="739"/>
    </location>
</feature>
<proteinExistence type="inferred from homology"/>
<feature type="transmembrane region" description="Helical" evidence="7">
    <location>
        <begin position="448"/>
        <end position="469"/>
    </location>
</feature>
<dbReference type="PANTHER" id="PTHR30572:SF4">
    <property type="entry name" value="ABC TRANSPORTER PERMEASE YTRF"/>
    <property type="match status" value="1"/>
</dbReference>
<organism evidence="9 10">
    <name type="scientific">Phytoactinopolyspora alkaliphila</name>
    <dbReference type="NCBI Taxonomy" id="1783498"/>
    <lineage>
        <taxon>Bacteria</taxon>
        <taxon>Bacillati</taxon>
        <taxon>Actinomycetota</taxon>
        <taxon>Actinomycetes</taxon>
        <taxon>Jiangellales</taxon>
        <taxon>Jiangellaceae</taxon>
        <taxon>Phytoactinopolyspora</taxon>
    </lineage>
</organism>
<feature type="transmembrane region" description="Helical" evidence="7">
    <location>
        <begin position="375"/>
        <end position="399"/>
    </location>
</feature>
<dbReference type="PANTHER" id="PTHR30572">
    <property type="entry name" value="MEMBRANE COMPONENT OF TRANSPORTER-RELATED"/>
    <property type="match status" value="1"/>
</dbReference>
<evidence type="ECO:0000313" key="9">
    <source>
        <dbReference type="EMBL" id="NED94415.1"/>
    </source>
</evidence>
<gene>
    <name evidence="9" type="ORF">G1H11_03715</name>
</gene>
<evidence type="ECO:0000259" key="8">
    <source>
        <dbReference type="Pfam" id="PF02687"/>
    </source>
</evidence>
<keyword evidence="3 7" id="KW-0812">Transmembrane</keyword>
<name>A0A6N9YHK4_9ACTN</name>
<feature type="domain" description="ABC3 transporter permease C-terminal" evidence="8">
    <location>
        <begin position="284"/>
        <end position="400"/>
    </location>
</feature>
<dbReference type="Pfam" id="PF02687">
    <property type="entry name" value="FtsX"/>
    <property type="match status" value="2"/>
</dbReference>
<dbReference type="GO" id="GO:0005886">
    <property type="term" value="C:plasma membrane"/>
    <property type="evidence" value="ECO:0007669"/>
    <property type="project" value="UniProtKB-SubCell"/>
</dbReference>
<evidence type="ECO:0000256" key="7">
    <source>
        <dbReference type="SAM" id="Phobius"/>
    </source>
</evidence>
<evidence type="ECO:0000256" key="1">
    <source>
        <dbReference type="ARBA" id="ARBA00004651"/>
    </source>
</evidence>
<comment type="caution">
    <text evidence="9">The sequence shown here is derived from an EMBL/GenBank/DDBJ whole genome shotgun (WGS) entry which is preliminary data.</text>
</comment>